<organism evidence="6 7">
    <name type="scientific">Marinimicrobium koreense</name>
    <dbReference type="NCBI Taxonomy" id="306545"/>
    <lineage>
        <taxon>Bacteria</taxon>
        <taxon>Pseudomonadati</taxon>
        <taxon>Pseudomonadota</taxon>
        <taxon>Gammaproteobacteria</taxon>
        <taxon>Cellvibrionales</taxon>
        <taxon>Cellvibrionaceae</taxon>
        <taxon>Marinimicrobium</taxon>
    </lineage>
</organism>
<dbReference type="Pfam" id="PF00582">
    <property type="entry name" value="Usp"/>
    <property type="match status" value="2"/>
</dbReference>
<reference evidence="6 7" key="1">
    <citation type="submission" date="2018-11" db="EMBL/GenBank/DDBJ databases">
        <title>Genomic Encyclopedia of Type Strains, Phase IV (KMG-IV): sequencing the most valuable type-strain genomes for metagenomic binning, comparative biology and taxonomic classification.</title>
        <authorList>
            <person name="Goeker M."/>
        </authorList>
    </citation>
    <scope>NUCLEOTIDE SEQUENCE [LARGE SCALE GENOMIC DNA]</scope>
    <source>
        <strain evidence="6 7">DSM 16974</strain>
    </source>
</reference>
<protein>
    <submittedName>
        <fullName evidence="6">Universal stress protein E</fullName>
    </submittedName>
</protein>
<evidence type="ECO:0000256" key="3">
    <source>
        <dbReference type="ARBA" id="ARBA00022490"/>
    </source>
</evidence>
<dbReference type="RefSeq" id="WP_123637659.1">
    <property type="nucleotide sequence ID" value="NZ_RJUK01000001.1"/>
</dbReference>
<accession>A0A3N1P6W1</accession>
<feature type="domain" description="UspA" evidence="5">
    <location>
        <begin position="207"/>
        <end position="270"/>
    </location>
</feature>
<dbReference type="AlphaFoldDB" id="A0A3N1P6W1"/>
<sequence length="273" mass="30935">MTTPQQKIFVVVDPNDEQHIALERVAVTAKLLDVKPYVYVFVAVDGDAVDTRASNDKLFRDQRWFDAMIKKPLEDAGIEYLIEVSWSSEWQASIMQSAKRFSADLIYLPVHAKVNYTRFTFTESKWELLKGAPCPVVLIRPGAKEARKVILAAVNFQAQRDVQRELNKIILEQARHYAQLYNAELHVVNAYLDSMNYPDRGRLVRETGLEQDRIHVNNGYTSEVVAQVADEINADLVVMGTLGQNGMTTSRRGNTAERLIAGLDDDVMVINHE</sequence>
<comment type="similarity">
    <text evidence="2">Belongs to the universal stress protein A family.</text>
</comment>
<dbReference type="InterPro" id="IPR006016">
    <property type="entry name" value="UspA"/>
</dbReference>
<dbReference type="PANTHER" id="PTHR47892">
    <property type="entry name" value="UNIVERSAL STRESS PROTEIN E"/>
    <property type="match status" value="1"/>
</dbReference>
<evidence type="ECO:0000313" key="7">
    <source>
        <dbReference type="Proteomes" id="UP000273643"/>
    </source>
</evidence>
<dbReference type="Gene3D" id="3.40.50.12370">
    <property type="match status" value="1"/>
</dbReference>
<evidence type="ECO:0000313" key="6">
    <source>
        <dbReference type="EMBL" id="ROQ20526.1"/>
    </source>
</evidence>
<dbReference type="Proteomes" id="UP000273643">
    <property type="component" value="Unassembled WGS sequence"/>
</dbReference>
<evidence type="ECO:0000259" key="5">
    <source>
        <dbReference type="Pfam" id="PF00582"/>
    </source>
</evidence>
<comment type="subcellular location">
    <subcellularLocation>
        <location evidence="1">Cytoplasm</location>
    </subcellularLocation>
</comment>
<dbReference type="GO" id="GO:0005737">
    <property type="term" value="C:cytoplasm"/>
    <property type="evidence" value="ECO:0007669"/>
    <property type="project" value="UniProtKB-SubCell"/>
</dbReference>
<keyword evidence="7" id="KW-1185">Reference proteome</keyword>
<proteinExistence type="inferred from homology"/>
<keyword evidence="3" id="KW-0963">Cytoplasm</keyword>
<dbReference type="EMBL" id="RJUK01000001">
    <property type="protein sequence ID" value="ROQ20526.1"/>
    <property type="molecule type" value="Genomic_DNA"/>
</dbReference>
<evidence type="ECO:0000256" key="2">
    <source>
        <dbReference type="ARBA" id="ARBA00008791"/>
    </source>
</evidence>
<dbReference type="SUPFAM" id="SSF52402">
    <property type="entry name" value="Adenine nucleotide alpha hydrolases-like"/>
    <property type="match status" value="2"/>
</dbReference>
<feature type="domain" description="UspA" evidence="5">
    <location>
        <begin position="6"/>
        <end position="140"/>
    </location>
</feature>
<dbReference type="PRINTS" id="PR01438">
    <property type="entry name" value="UNVRSLSTRESS"/>
</dbReference>
<name>A0A3N1P6W1_9GAMM</name>
<dbReference type="InterPro" id="IPR006015">
    <property type="entry name" value="Universal_stress_UspA"/>
</dbReference>
<evidence type="ECO:0000256" key="4">
    <source>
        <dbReference type="ARBA" id="ARBA00037131"/>
    </source>
</evidence>
<dbReference type="PANTHER" id="PTHR47892:SF1">
    <property type="entry name" value="UNIVERSAL STRESS PROTEIN E"/>
    <property type="match status" value="1"/>
</dbReference>
<comment type="caution">
    <text evidence="6">The sequence shown here is derived from an EMBL/GenBank/DDBJ whole genome shotgun (WGS) entry which is preliminary data.</text>
</comment>
<comment type="function">
    <text evidence="4">Required for resistance to DNA-damaging agents.</text>
</comment>
<gene>
    <name evidence="6" type="ORF">EDC38_1132</name>
</gene>
<evidence type="ECO:0000256" key="1">
    <source>
        <dbReference type="ARBA" id="ARBA00004496"/>
    </source>
</evidence>
<dbReference type="OrthoDB" id="239260at2"/>